<evidence type="ECO:0000256" key="1">
    <source>
        <dbReference type="SAM" id="Phobius"/>
    </source>
</evidence>
<feature type="transmembrane region" description="Helical" evidence="1">
    <location>
        <begin position="12"/>
        <end position="30"/>
    </location>
</feature>
<proteinExistence type="predicted"/>
<dbReference type="RefSeq" id="WP_221498463.1">
    <property type="nucleotide sequence ID" value="NZ_BAABJP010000043.1"/>
</dbReference>
<gene>
    <name evidence="2" type="ORF">GCM10023321_66130</name>
</gene>
<dbReference type="EMBL" id="BAABJP010000043">
    <property type="protein sequence ID" value="GAA5169873.1"/>
    <property type="molecule type" value="Genomic_DNA"/>
</dbReference>
<feature type="transmembrane region" description="Helical" evidence="1">
    <location>
        <begin position="125"/>
        <end position="150"/>
    </location>
</feature>
<keyword evidence="1" id="KW-1133">Transmembrane helix</keyword>
<evidence type="ECO:0000313" key="3">
    <source>
        <dbReference type="Proteomes" id="UP001428817"/>
    </source>
</evidence>
<accession>A0ABP9QZK8</accession>
<feature type="transmembrane region" description="Helical" evidence="1">
    <location>
        <begin position="101"/>
        <end position="118"/>
    </location>
</feature>
<dbReference type="Proteomes" id="UP001428817">
    <property type="component" value="Unassembled WGS sequence"/>
</dbReference>
<evidence type="ECO:0000313" key="2">
    <source>
        <dbReference type="EMBL" id="GAA5169873.1"/>
    </source>
</evidence>
<keyword evidence="1" id="KW-0472">Membrane</keyword>
<protein>
    <submittedName>
        <fullName evidence="2">Uncharacterized protein</fullName>
    </submittedName>
</protein>
<sequence length="167" mass="17159">MVAPGASSAELAVSYLTALVGAAFAVWLAVMSRFEPVAVVVLGLVAFDLFGGAVVNATAAAKRLFHGPGRSAGKRMLFVAGNIHVFLVALVVPGYSWLAAGLTYAMAVAGGLVVVAAPEDVRRPIAFSVTVLTIAICLTSVTIPVALLWLTPVLAIKLLLGHLLPGR</sequence>
<name>A0ABP9QZK8_9PSEU</name>
<keyword evidence="3" id="KW-1185">Reference proteome</keyword>
<keyword evidence="1" id="KW-0812">Transmembrane</keyword>
<organism evidence="2 3">
    <name type="scientific">Pseudonocardia eucalypti</name>
    <dbReference type="NCBI Taxonomy" id="648755"/>
    <lineage>
        <taxon>Bacteria</taxon>
        <taxon>Bacillati</taxon>
        <taxon>Actinomycetota</taxon>
        <taxon>Actinomycetes</taxon>
        <taxon>Pseudonocardiales</taxon>
        <taxon>Pseudonocardiaceae</taxon>
        <taxon>Pseudonocardia</taxon>
    </lineage>
</organism>
<reference evidence="3" key="1">
    <citation type="journal article" date="2019" name="Int. J. Syst. Evol. Microbiol.">
        <title>The Global Catalogue of Microorganisms (GCM) 10K type strain sequencing project: providing services to taxonomists for standard genome sequencing and annotation.</title>
        <authorList>
            <consortium name="The Broad Institute Genomics Platform"/>
            <consortium name="The Broad Institute Genome Sequencing Center for Infectious Disease"/>
            <person name="Wu L."/>
            <person name="Ma J."/>
        </authorList>
    </citation>
    <scope>NUCLEOTIDE SEQUENCE [LARGE SCALE GENOMIC DNA]</scope>
    <source>
        <strain evidence="3">JCM 18303</strain>
    </source>
</reference>
<feature type="transmembrane region" description="Helical" evidence="1">
    <location>
        <begin position="76"/>
        <end position="95"/>
    </location>
</feature>
<feature type="transmembrane region" description="Helical" evidence="1">
    <location>
        <begin position="36"/>
        <end position="55"/>
    </location>
</feature>
<comment type="caution">
    <text evidence="2">The sequence shown here is derived from an EMBL/GenBank/DDBJ whole genome shotgun (WGS) entry which is preliminary data.</text>
</comment>